<dbReference type="GO" id="GO:0016787">
    <property type="term" value="F:hydrolase activity"/>
    <property type="evidence" value="ECO:0007669"/>
    <property type="project" value="UniProtKB-KW"/>
</dbReference>
<evidence type="ECO:0000256" key="3">
    <source>
        <dbReference type="ARBA" id="ARBA00022692"/>
    </source>
</evidence>
<dbReference type="AlphaFoldDB" id="A0A6C1TXS4"/>
<dbReference type="EMBL" id="RXIR01000019">
    <property type="protein sequence ID" value="TVS27455.1"/>
    <property type="molecule type" value="Genomic_DNA"/>
</dbReference>
<evidence type="ECO:0000313" key="8">
    <source>
        <dbReference type="EMBL" id="TVS27455.1"/>
    </source>
</evidence>
<gene>
    <name evidence="8" type="ORF">EKI59_08680</name>
</gene>
<evidence type="ECO:0000256" key="4">
    <source>
        <dbReference type="ARBA" id="ARBA00022801"/>
    </source>
</evidence>
<sequence length="167" mass="17691">MSKREADILVAVQKALLSDRVAAGARALSHFGEHDLGWLATAGVGAGVDKRNRRKWAAMAAGTFTAHAVSVVLKRIVRRARPSDPRITIGVSTPSRLSFPSSHSTSTAAAMVHLADISGSKVPYVGIPIMMLSRMVLGVHYPTDTLIGSLIGARVAKVAIGLEKETR</sequence>
<evidence type="ECO:0000256" key="5">
    <source>
        <dbReference type="ARBA" id="ARBA00022989"/>
    </source>
</evidence>
<dbReference type="PANTHER" id="PTHR14969:SF62">
    <property type="entry name" value="DECAPRENYLPHOSPHORYL-5-PHOSPHORIBOSE PHOSPHATASE RV3807C-RELATED"/>
    <property type="match status" value="1"/>
</dbReference>
<evidence type="ECO:0000313" key="9">
    <source>
        <dbReference type="Proteomes" id="UP000336646"/>
    </source>
</evidence>
<keyword evidence="5" id="KW-1133">Transmembrane helix</keyword>
<evidence type="ECO:0000259" key="7">
    <source>
        <dbReference type="SMART" id="SM00014"/>
    </source>
</evidence>
<keyword evidence="6" id="KW-0472">Membrane</keyword>
<dbReference type="InterPro" id="IPR036938">
    <property type="entry name" value="PAP2/HPO_sf"/>
</dbReference>
<dbReference type="Pfam" id="PF01569">
    <property type="entry name" value="PAP2"/>
    <property type="match status" value="1"/>
</dbReference>
<name>A0A6C1TXS4_9CORY</name>
<dbReference type="RefSeq" id="WP_144317728.1">
    <property type="nucleotide sequence ID" value="NZ_CP038157.1"/>
</dbReference>
<dbReference type="InterPro" id="IPR000326">
    <property type="entry name" value="PAP2/HPO"/>
</dbReference>
<proteinExistence type="predicted"/>
<dbReference type="GeneID" id="74901674"/>
<keyword evidence="2" id="KW-1003">Cell membrane</keyword>
<dbReference type="PANTHER" id="PTHR14969">
    <property type="entry name" value="SPHINGOSINE-1-PHOSPHATE PHOSPHOHYDROLASE"/>
    <property type="match status" value="1"/>
</dbReference>
<dbReference type="Proteomes" id="UP000336646">
    <property type="component" value="Unassembled WGS sequence"/>
</dbReference>
<dbReference type="CDD" id="cd01610">
    <property type="entry name" value="PAP2_like"/>
    <property type="match status" value="1"/>
</dbReference>
<keyword evidence="3" id="KW-0812">Transmembrane</keyword>
<dbReference type="SMART" id="SM00014">
    <property type="entry name" value="acidPPc"/>
    <property type="match status" value="1"/>
</dbReference>
<evidence type="ECO:0000256" key="1">
    <source>
        <dbReference type="ARBA" id="ARBA00004651"/>
    </source>
</evidence>
<dbReference type="GO" id="GO:0005886">
    <property type="term" value="C:plasma membrane"/>
    <property type="evidence" value="ECO:0007669"/>
    <property type="project" value="UniProtKB-SubCell"/>
</dbReference>
<dbReference type="SUPFAM" id="SSF48317">
    <property type="entry name" value="Acid phosphatase/Vanadium-dependent haloperoxidase"/>
    <property type="match status" value="1"/>
</dbReference>
<organism evidence="8 9">
    <name type="scientific">Corynebacterium sanguinis</name>
    <dbReference type="NCBI Taxonomy" id="2594913"/>
    <lineage>
        <taxon>Bacteria</taxon>
        <taxon>Bacillati</taxon>
        <taxon>Actinomycetota</taxon>
        <taxon>Actinomycetes</taxon>
        <taxon>Mycobacteriales</taxon>
        <taxon>Corynebacteriaceae</taxon>
        <taxon>Corynebacterium</taxon>
    </lineage>
</organism>
<reference evidence="8 9" key="1">
    <citation type="submission" date="2018-12" db="EMBL/GenBank/DDBJ databases">
        <title>Corynebacterium sanguinis sp. nov., a clinically-associated and environmental corynebacterium.</title>
        <authorList>
            <person name="Gonzales-Siles L."/>
            <person name="Jaen-Luchoro D."/>
            <person name="Cardew S."/>
            <person name="Inganas E."/>
            <person name="Ohlen M."/>
            <person name="Jensie-Markopolous S."/>
            <person name="Pinyeiro-Iglesias B."/>
            <person name="Molin K."/>
            <person name="Skovbjerg S."/>
            <person name="Svensson-Stadler L."/>
            <person name="Funke G."/>
            <person name="Moore E.R.B."/>
        </authorList>
    </citation>
    <scope>NUCLEOTIDE SEQUENCE [LARGE SCALE GENOMIC DNA]</scope>
    <source>
        <strain evidence="8 9">58734</strain>
    </source>
</reference>
<comment type="subcellular location">
    <subcellularLocation>
        <location evidence="1">Cell membrane</location>
        <topology evidence="1">Multi-pass membrane protein</topology>
    </subcellularLocation>
</comment>
<dbReference type="OrthoDB" id="4333485at2"/>
<keyword evidence="4" id="KW-0378">Hydrolase</keyword>
<comment type="caution">
    <text evidence="8">The sequence shown here is derived from an EMBL/GenBank/DDBJ whole genome shotgun (WGS) entry which is preliminary data.</text>
</comment>
<protein>
    <submittedName>
        <fullName evidence="8">Phosphatase PAP2 family protein</fullName>
    </submittedName>
</protein>
<dbReference type="Gene3D" id="1.20.144.10">
    <property type="entry name" value="Phosphatidic acid phosphatase type 2/haloperoxidase"/>
    <property type="match status" value="1"/>
</dbReference>
<feature type="domain" description="Phosphatidic acid phosphatase type 2/haloperoxidase" evidence="7">
    <location>
        <begin position="56"/>
        <end position="160"/>
    </location>
</feature>
<evidence type="ECO:0000256" key="2">
    <source>
        <dbReference type="ARBA" id="ARBA00022475"/>
    </source>
</evidence>
<accession>A0A6C1TXS4</accession>
<evidence type="ECO:0000256" key="6">
    <source>
        <dbReference type="ARBA" id="ARBA00023136"/>
    </source>
</evidence>